<evidence type="ECO:0000256" key="5">
    <source>
        <dbReference type="ARBA" id="ARBA00022989"/>
    </source>
</evidence>
<feature type="transmembrane region" description="Helical" evidence="7">
    <location>
        <begin position="281"/>
        <end position="300"/>
    </location>
</feature>
<comment type="similarity">
    <text evidence="2">Belongs to the bile acid:sodium symporter (BASS) (TC 2.A.28) family.</text>
</comment>
<sequence length="482" mass="52620">MEKYLVVHNFVVLCILLSMPHTVSAGTIEIKPHVHTDHAIFDDEVKIFIFNVSLLLESHEQGSVGVKVISANTEVATVTDEIFTIPENKQSNITVTIYGSFLGETALKFLVNKSLNGTIRGDNVDWYDYTETYKLVVKRDSRPIDTAFTVSIIILVCLANIAMGCKTDLAVVKSTLKRPIAPLTGLASQFVLMPLIAFSLGLAFKLDAPLAFGLFAMGCSPGGAASNIYTHLLDGDVSLSVTMTFVSTVASLGFIPMWLYSLGINYIYKGAGSIKIPYQNIITSLLGLLVPVGIGILIQKKKPNWAKNIVKCVPYITALFLVFVFTVGVYANLYIFRVMTPVVLLSGALAPYLGFAFGALVAFIARQSKTNILTIAIETGIQNTGIAIVLLKVSLPPPDSDISITPPITSAIFTPIPMVIAIIIHMIRKKMQKKTLHQPETNVTMLDDTYPDNMDKNVVEMKFEEVPITDKGDDDKSKGDHL</sequence>
<evidence type="ECO:0000256" key="8">
    <source>
        <dbReference type="SAM" id="SignalP"/>
    </source>
</evidence>
<feature type="transmembrane region" description="Helical" evidence="7">
    <location>
        <begin position="241"/>
        <end position="261"/>
    </location>
</feature>
<feature type="transmembrane region" description="Helical" evidence="7">
    <location>
        <begin position="147"/>
        <end position="165"/>
    </location>
</feature>
<protein>
    <submittedName>
        <fullName evidence="9">Solute carrier family 10 (Sodium/bile acid cotransporter), member 3/5</fullName>
    </submittedName>
</protein>
<dbReference type="Pfam" id="PF01758">
    <property type="entry name" value="SBF"/>
    <property type="match status" value="1"/>
</dbReference>
<keyword evidence="5 7" id="KW-1133">Transmembrane helix</keyword>
<evidence type="ECO:0000256" key="4">
    <source>
        <dbReference type="ARBA" id="ARBA00022847"/>
    </source>
</evidence>
<comment type="subcellular location">
    <subcellularLocation>
        <location evidence="1">Membrane</location>
        <topology evidence="1">Multi-pass membrane protein</topology>
    </subcellularLocation>
</comment>
<dbReference type="Gene3D" id="1.20.1530.20">
    <property type="match status" value="1"/>
</dbReference>
<feature type="transmembrane region" description="Helical" evidence="7">
    <location>
        <begin position="186"/>
        <end position="204"/>
    </location>
</feature>
<reference evidence="9" key="1">
    <citation type="submission" date="2018-11" db="EMBL/GenBank/DDBJ databases">
        <authorList>
            <person name="Alioto T."/>
            <person name="Alioto T."/>
        </authorList>
    </citation>
    <scope>NUCLEOTIDE SEQUENCE</scope>
</reference>
<feature type="chain" id="PRO_5032925292" evidence="8">
    <location>
        <begin position="26"/>
        <end position="482"/>
    </location>
</feature>
<dbReference type="Proteomes" id="UP000596742">
    <property type="component" value="Unassembled WGS sequence"/>
</dbReference>
<dbReference type="GO" id="GO:0015293">
    <property type="term" value="F:symporter activity"/>
    <property type="evidence" value="ECO:0007669"/>
    <property type="project" value="UniProtKB-KW"/>
</dbReference>
<organism evidence="9 10">
    <name type="scientific">Mytilus galloprovincialis</name>
    <name type="common">Mediterranean mussel</name>
    <dbReference type="NCBI Taxonomy" id="29158"/>
    <lineage>
        <taxon>Eukaryota</taxon>
        <taxon>Metazoa</taxon>
        <taxon>Spiralia</taxon>
        <taxon>Lophotrochozoa</taxon>
        <taxon>Mollusca</taxon>
        <taxon>Bivalvia</taxon>
        <taxon>Autobranchia</taxon>
        <taxon>Pteriomorphia</taxon>
        <taxon>Mytilida</taxon>
        <taxon>Mytiloidea</taxon>
        <taxon>Mytilidae</taxon>
        <taxon>Mytilinae</taxon>
        <taxon>Mytilus</taxon>
    </lineage>
</organism>
<feature type="signal peptide" evidence="8">
    <location>
        <begin position="1"/>
        <end position="25"/>
    </location>
</feature>
<dbReference type="PANTHER" id="PTHR10361:SF28">
    <property type="entry name" value="P3 PROTEIN-RELATED"/>
    <property type="match status" value="1"/>
</dbReference>
<feature type="transmembrane region" description="Helical" evidence="7">
    <location>
        <begin position="312"/>
        <end position="336"/>
    </location>
</feature>
<evidence type="ECO:0000256" key="2">
    <source>
        <dbReference type="ARBA" id="ARBA00006528"/>
    </source>
</evidence>
<dbReference type="InterPro" id="IPR038770">
    <property type="entry name" value="Na+/solute_symporter_sf"/>
</dbReference>
<name>A0A8B6BZJ4_MYTGA</name>
<feature type="transmembrane region" description="Helical" evidence="7">
    <location>
        <begin position="407"/>
        <end position="427"/>
    </location>
</feature>
<keyword evidence="10" id="KW-1185">Reference proteome</keyword>
<proteinExistence type="inferred from homology"/>
<evidence type="ECO:0000313" key="10">
    <source>
        <dbReference type="Proteomes" id="UP000596742"/>
    </source>
</evidence>
<dbReference type="InterPro" id="IPR004710">
    <property type="entry name" value="Bilac:Na_transpt"/>
</dbReference>
<evidence type="ECO:0000256" key="3">
    <source>
        <dbReference type="ARBA" id="ARBA00022692"/>
    </source>
</evidence>
<evidence type="ECO:0000256" key="1">
    <source>
        <dbReference type="ARBA" id="ARBA00004141"/>
    </source>
</evidence>
<dbReference type="GO" id="GO:0016020">
    <property type="term" value="C:membrane"/>
    <property type="evidence" value="ECO:0007669"/>
    <property type="project" value="UniProtKB-SubCell"/>
</dbReference>
<evidence type="ECO:0000256" key="7">
    <source>
        <dbReference type="SAM" id="Phobius"/>
    </source>
</evidence>
<dbReference type="OrthoDB" id="203097at2759"/>
<dbReference type="AlphaFoldDB" id="A0A8B6BZJ4"/>
<accession>A0A8B6BZJ4</accession>
<comment type="caution">
    <text evidence="9">The sequence shown here is derived from an EMBL/GenBank/DDBJ whole genome shotgun (WGS) entry which is preliminary data.</text>
</comment>
<dbReference type="PANTHER" id="PTHR10361">
    <property type="entry name" value="SODIUM-BILE ACID COTRANSPORTER"/>
    <property type="match status" value="1"/>
</dbReference>
<evidence type="ECO:0000256" key="6">
    <source>
        <dbReference type="ARBA" id="ARBA00023136"/>
    </source>
</evidence>
<keyword evidence="8" id="KW-0732">Signal</keyword>
<keyword evidence="6 7" id="KW-0472">Membrane</keyword>
<keyword evidence="4" id="KW-0769">Symport</keyword>
<gene>
    <name evidence="9" type="ORF">MGAL_10B074096</name>
</gene>
<dbReference type="EMBL" id="UYJE01000924">
    <property type="protein sequence ID" value="VDH97612.1"/>
    <property type="molecule type" value="Genomic_DNA"/>
</dbReference>
<keyword evidence="3 7" id="KW-0812">Transmembrane</keyword>
<evidence type="ECO:0000313" key="9">
    <source>
        <dbReference type="EMBL" id="VDH97612.1"/>
    </source>
</evidence>
<feature type="transmembrane region" description="Helical" evidence="7">
    <location>
        <begin position="342"/>
        <end position="365"/>
    </location>
</feature>
<dbReference type="InterPro" id="IPR002657">
    <property type="entry name" value="BilAc:Na_symport/Acr3"/>
</dbReference>
<feature type="transmembrane region" description="Helical" evidence="7">
    <location>
        <begin position="210"/>
        <end position="229"/>
    </location>
</feature>
<keyword evidence="4" id="KW-0813">Transport</keyword>